<dbReference type="SMART" id="SM00478">
    <property type="entry name" value="ENDO3c"/>
    <property type="match status" value="1"/>
</dbReference>
<dbReference type="PROSITE" id="PS51462">
    <property type="entry name" value="NUDIX"/>
    <property type="match status" value="1"/>
</dbReference>
<evidence type="ECO:0000256" key="11">
    <source>
        <dbReference type="ARBA" id="ARBA00023004"/>
    </source>
</evidence>
<dbReference type="Gene3D" id="3.90.79.10">
    <property type="entry name" value="Nucleoside Triphosphate Pyrophosphohydrolase"/>
    <property type="match status" value="1"/>
</dbReference>
<dbReference type="InterPro" id="IPR004035">
    <property type="entry name" value="Endouclease-III_FeS-bd_BS"/>
</dbReference>
<dbReference type="SUPFAM" id="SSF55811">
    <property type="entry name" value="Nudix"/>
    <property type="match status" value="1"/>
</dbReference>
<evidence type="ECO:0000256" key="13">
    <source>
        <dbReference type="ARBA" id="ARBA00023204"/>
    </source>
</evidence>
<dbReference type="EMBL" id="FMXO01000006">
    <property type="protein sequence ID" value="SDB26640.1"/>
    <property type="molecule type" value="Genomic_DNA"/>
</dbReference>
<dbReference type="GO" id="GO:0034039">
    <property type="term" value="F:8-oxo-7,8-dihydroguanine DNA N-glycosylase activity"/>
    <property type="evidence" value="ECO:0007669"/>
    <property type="project" value="TreeGrafter"/>
</dbReference>
<keyword evidence="8" id="KW-0479">Metal-binding</keyword>
<dbReference type="InterPro" id="IPR029119">
    <property type="entry name" value="MutY_C"/>
</dbReference>
<dbReference type="CDD" id="cd00056">
    <property type="entry name" value="ENDO3c"/>
    <property type="match status" value="1"/>
</dbReference>
<dbReference type="GO" id="GO:0032357">
    <property type="term" value="F:oxidized purine DNA binding"/>
    <property type="evidence" value="ECO:0007669"/>
    <property type="project" value="TreeGrafter"/>
</dbReference>
<dbReference type="PANTHER" id="PTHR42944:SF1">
    <property type="entry name" value="ADENINE DNA GLYCOSYLASE"/>
    <property type="match status" value="1"/>
</dbReference>
<dbReference type="AlphaFoldDB" id="A0A1G6C196"/>
<evidence type="ECO:0000256" key="7">
    <source>
        <dbReference type="ARBA" id="ARBA00022485"/>
    </source>
</evidence>
<dbReference type="NCBIfam" id="TIGR01084">
    <property type="entry name" value="mutY"/>
    <property type="match status" value="1"/>
</dbReference>
<evidence type="ECO:0000313" key="17">
    <source>
        <dbReference type="Proteomes" id="UP000198771"/>
    </source>
</evidence>
<keyword evidence="12" id="KW-0411">Iron-sulfur</keyword>
<evidence type="ECO:0000256" key="5">
    <source>
        <dbReference type="ARBA" id="ARBA00012045"/>
    </source>
</evidence>
<keyword evidence="11" id="KW-0408">Iron</keyword>
<evidence type="ECO:0000256" key="14">
    <source>
        <dbReference type="ARBA" id="ARBA00023295"/>
    </source>
</evidence>
<proteinExistence type="inferred from homology"/>
<dbReference type="SMART" id="SM00525">
    <property type="entry name" value="FES"/>
    <property type="match status" value="1"/>
</dbReference>
<dbReference type="GO" id="GO:0035485">
    <property type="term" value="F:adenine/guanine mispair binding"/>
    <property type="evidence" value="ECO:0007669"/>
    <property type="project" value="TreeGrafter"/>
</dbReference>
<dbReference type="InterPro" id="IPR003265">
    <property type="entry name" value="HhH-GPD_domain"/>
</dbReference>
<organism evidence="16 17">
    <name type="scientific">Desulfonatronum thiosulfatophilum</name>
    <dbReference type="NCBI Taxonomy" id="617002"/>
    <lineage>
        <taxon>Bacteria</taxon>
        <taxon>Pseudomonadati</taxon>
        <taxon>Thermodesulfobacteriota</taxon>
        <taxon>Desulfovibrionia</taxon>
        <taxon>Desulfovibrionales</taxon>
        <taxon>Desulfonatronaceae</taxon>
        <taxon>Desulfonatronum</taxon>
    </lineage>
</organism>
<dbReference type="PRINTS" id="PR00502">
    <property type="entry name" value="NUDIXFAMILY"/>
</dbReference>
<name>A0A1G6C196_9BACT</name>
<dbReference type="PROSITE" id="PS01155">
    <property type="entry name" value="ENDONUCLEASE_III_2"/>
    <property type="match status" value="1"/>
</dbReference>
<comment type="cofactor">
    <cofactor evidence="2">
        <name>[4Fe-4S] cluster</name>
        <dbReference type="ChEBI" id="CHEBI:49883"/>
    </cofactor>
</comment>
<evidence type="ECO:0000256" key="10">
    <source>
        <dbReference type="ARBA" id="ARBA00022801"/>
    </source>
</evidence>
<dbReference type="SUPFAM" id="SSF48150">
    <property type="entry name" value="DNA-glycosylase"/>
    <property type="match status" value="1"/>
</dbReference>
<dbReference type="PANTHER" id="PTHR42944">
    <property type="entry name" value="ADENINE DNA GLYCOSYLASE"/>
    <property type="match status" value="1"/>
</dbReference>
<dbReference type="EC" id="3.2.2.31" evidence="5"/>
<evidence type="ECO:0000256" key="8">
    <source>
        <dbReference type="ARBA" id="ARBA00022723"/>
    </source>
</evidence>
<evidence type="ECO:0000256" key="1">
    <source>
        <dbReference type="ARBA" id="ARBA00000843"/>
    </source>
</evidence>
<dbReference type="GO" id="GO:0046872">
    <property type="term" value="F:metal ion binding"/>
    <property type="evidence" value="ECO:0007669"/>
    <property type="project" value="UniProtKB-KW"/>
</dbReference>
<gene>
    <name evidence="16" type="ORF">SAMN05660653_01278</name>
</gene>
<dbReference type="FunFam" id="1.10.340.30:FF:000002">
    <property type="entry name" value="Adenine DNA glycosylase"/>
    <property type="match status" value="1"/>
</dbReference>
<protein>
    <recommendedName>
        <fullName evidence="6">Adenine DNA glycosylase</fullName>
        <ecNumber evidence="5">3.2.2.31</ecNumber>
    </recommendedName>
</protein>
<dbReference type="InterPro" id="IPR023170">
    <property type="entry name" value="HhH_base_excis_C"/>
</dbReference>
<evidence type="ECO:0000313" key="16">
    <source>
        <dbReference type="EMBL" id="SDB26640.1"/>
    </source>
</evidence>
<keyword evidence="7" id="KW-0004">4Fe-4S</keyword>
<dbReference type="InterPro" id="IPR011257">
    <property type="entry name" value="DNA_glycosylase"/>
</dbReference>
<dbReference type="Pfam" id="PF00730">
    <property type="entry name" value="HhH-GPD"/>
    <property type="match status" value="1"/>
</dbReference>
<dbReference type="InterPro" id="IPR044298">
    <property type="entry name" value="MIG/MutY"/>
</dbReference>
<evidence type="ECO:0000256" key="2">
    <source>
        <dbReference type="ARBA" id="ARBA00001966"/>
    </source>
</evidence>
<dbReference type="GO" id="GO:0006284">
    <property type="term" value="P:base-excision repair"/>
    <property type="evidence" value="ECO:0007669"/>
    <property type="project" value="InterPro"/>
</dbReference>
<keyword evidence="10" id="KW-0378">Hydrolase</keyword>
<comment type="function">
    <text evidence="3">Adenine glycosylase active on G-A mispairs. MutY also corrects error-prone DNA synthesis past GO lesions which are due to the oxidatively damaged form of guanine: 7,8-dihydro-8-oxoguanine (8-oxo-dGTP).</text>
</comment>
<keyword evidence="9" id="KW-0227">DNA damage</keyword>
<evidence type="ECO:0000256" key="4">
    <source>
        <dbReference type="ARBA" id="ARBA00008343"/>
    </source>
</evidence>
<evidence type="ECO:0000256" key="6">
    <source>
        <dbReference type="ARBA" id="ARBA00022023"/>
    </source>
</evidence>
<accession>A0A1G6C196</accession>
<evidence type="ECO:0000256" key="12">
    <source>
        <dbReference type="ARBA" id="ARBA00023014"/>
    </source>
</evidence>
<dbReference type="GO" id="GO:0006298">
    <property type="term" value="P:mismatch repair"/>
    <property type="evidence" value="ECO:0007669"/>
    <property type="project" value="TreeGrafter"/>
</dbReference>
<dbReference type="InterPro" id="IPR005760">
    <property type="entry name" value="A/G_AdeGlyc_MutY"/>
</dbReference>
<feature type="domain" description="Nudix hydrolase" evidence="15">
    <location>
        <begin position="222"/>
        <end position="358"/>
    </location>
</feature>
<sequence>MIDQKSFSAPLLSWFADQARDLPWRRNYDPYQVWISEVMLQQTQMDRVLGYFQRWIARFPDVQALASAREDAILASWEGLGYYTRARNLHRAARYVVERLGGELPQEHASWLALPGVGPYTAAAVCAIAFNQPHAVVDANVGRVFARVFDLDTPVKERTARDFIAEHALRLTPPGQARHFSQALMELGALVCLPRRPRCSFCPLHDLCEARRLDIVLERPVPAKAVTYIPIDVATGVLMAGGLIYIQKRPTTGVWAGLWEFPGGTIEGAETPEQTLIREYMEETGFRIDNLRKLAVIRHGYTKYRVALHCFCCHLPDNTPQTPPILTAAQEFRWVSPKELDHFAFPAGHRKLIDQTFAGGGFCTE</sequence>
<dbReference type="Pfam" id="PF14815">
    <property type="entry name" value="NUDIX_4"/>
    <property type="match status" value="1"/>
</dbReference>
<dbReference type="InterPro" id="IPR004036">
    <property type="entry name" value="Endonuclease-III-like_CS2"/>
</dbReference>
<comment type="catalytic activity">
    <reaction evidence="1">
        <text>Hydrolyzes free adenine bases from 7,8-dihydro-8-oxoguanine:adenine mismatched double-stranded DNA, leaving an apurinic site.</text>
        <dbReference type="EC" id="3.2.2.31"/>
    </reaction>
</comment>
<evidence type="ECO:0000256" key="9">
    <source>
        <dbReference type="ARBA" id="ARBA00022763"/>
    </source>
</evidence>
<dbReference type="InterPro" id="IPR020476">
    <property type="entry name" value="Nudix_hydrolase"/>
</dbReference>
<dbReference type="Proteomes" id="UP000198771">
    <property type="component" value="Unassembled WGS sequence"/>
</dbReference>
<dbReference type="STRING" id="617002.SAMN05660653_01278"/>
<keyword evidence="14" id="KW-0326">Glycosidase</keyword>
<dbReference type="InterPro" id="IPR000086">
    <property type="entry name" value="NUDIX_hydrolase_dom"/>
</dbReference>
<evidence type="ECO:0000259" key="15">
    <source>
        <dbReference type="PROSITE" id="PS51462"/>
    </source>
</evidence>
<dbReference type="GO" id="GO:0000701">
    <property type="term" value="F:purine-specific mismatch base pair DNA N-glycosylase activity"/>
    <property type="evidence" value="ECO:0007669"/>
    <property type="project" value="UniProtKB-EC"/>
</dbReference>
<keyword evidence="13" id="KW-0234">DNA repair</keyword>
<dbReference type="Gene3D" id="1.10.1670.10">
    <property type="entry name" value="Helix-hairpin-Helix base-excision DNA repair enzymes (C-terminal)"/>
    <property type="match status" value="1"/>
</dbReference>
<dbReference type="RefSeq" id="WP_167353017.1">
    <property type="nucleotide sequence ID" value="NZ_FMXO01000006.1"/>
</dbReference>
<reference evidence="16 17" key="1">
    <citation type="submission" date="2016-10" db="EMBL/GenBank/DDBJ databases">
        <authorList>
            <person name="de Groot N.N."/>
        </authorList>
    </citation>
    <scope>NUCLEOTIDE SEQUENCE [LARGE SCALE GENOMIC DNA]</scope>
    <source>
        <strain evidence="16 17">ASO4-2</strain>
    </source>
</reference>
<comment type="similarity">
    <text evidence="4">Belongs to the Nth/MutY family.</text>
</comment>
<dbReference type="InterPro" id="IPR003651">
    <property type="entry name" value="Endonuclease3_FeS-loop_motif"/>
</dbReference>
<dbReference type="GO" id="GO:0051539">
    <property type="term" value="F:4 iron, 4 sulfur cluster binding"/>
    <property type="evidence" value="ECO:0007669"/>
    <property type="project" value="UniProtKB-KW"/>
</dbReference>
<dbReference type="InterPro" id="IPR015797">
    <property type="entry name" value="NUDIX_hydrolase-like_dom_sf"/>
</dbReference>
<dbReference type="CDD" id="cd03425">
    <property type="entry name" value="NUDIX_MutT_NudA_like"/>
    <property type="match status" value="1"/>
</dbReference>
<evidence type="ECO:0000256" key="3">
    <source>
        <dbReference type="ARBA" id="ARBA00002933"/>
    </source>
</evidence>
<dbReference type="PROSITE" id="PS00764">
    <property type="entry name" value="ENDONUCLEASE_III_1"/>
    <property type="match status" value="1"/>
</dbReference>
<dbReference type="Gene3D" id="1.10.340.30">
    <property type="entry name" value="Hypothetical protein, domain 2"/>
    <property type="match status" value="1"/>
</dbReference>
<keyword evidence="17" id="KW-1185">Reference proteome</keyword>